<keyword evidence="2" id="KW-1185">Reference proteome</keyword>
<evidence type="ECO:0000313" key="2">
    <source>
        <dbReference type="Proteomes" id="UP000017836"/>
    </source>
</evidence>
<proteinExistence type="predicted"/>
<protein>
    <submittedName>
        <fullName evidence="1">Uncharacterized protein</fullName>
    </submittedName>
</protein>
<dbReference type="AlphaFoldDB" id="W1PE73"/>
<sequence length="102" mass="11489">MAEQIINGIIDRITDEVWKKLEVINREGMAPQEAFVVNLLIEIVTEIDDADSIVEEESLVGYCVSRPAARHAVEALETVDVGEDEEVVCTIWLSEMVLTWLM</sequence>
<accession>W1PE73</accession>
<dbReference type="HOGENOM" id="CLU_2281193_0_0_1"/>
<reference evidence="2" key="1">
    <citation type="journal article" date="2013" name="Science">
        <title>The Amborella genome and the evolution of flowering plants.</title>
        <authorList>
            <consortium name="Amborella Genome Project"/>
        </authorList>
    </citation>
    <scope>NUCLEOTIDE SEQUENCE [LARGE SCALE GENOMIC DNA]</scope>
</reference>
<dbReference type="EMBL" id="KI393569">
    <property type="protein sequence ID" value="ERN08227.1"/>
    <property type="molecule type" value="Genomic_DNA"/>
</dbReference>
<dbReference type="Proteomes" id="UP000017836">
    <property type="component" value="Unassembled WGS sequence"/>
</dbReference>
<organism evidence="1 2">
    <name type="scientific">Amborella trichopoda</name>
    <dbReference type="NCBI Taxonomy" id="13333"/>
    <lineage>
        <taxon>Eukaryota</taxon>
        <taxon>Viridiplantae</taxon>
        <taxon>Streptophyta</taxon>
        <taxon>Embryophyta</taxon>
        <taxon>Tracheophyta</taxon>
        <taxon>Spermatophyta</taxon>
        <taxon>Magnoliopsida</taxon>
        <taxon>Amborellales</taxon>
        <taxon>Amborellaceae</taxon>
        <taxon>Amborella</taxon>
    </lineage>
</organism>
<name>W1PE73_AMBTC</name>
<gene>
    <name evidence="1" type="ORF">AMTR_s00018p00215420</name>
</gene>
<dbReference type="Gramene" id="ERN08227">
    <property type="protein sequence ID" value="ERN08227"/>
    <property type="gene ID" value="AMTR_s00018p00215420"/>
</dbReference>
<evidence type="ECO:0000313" key="1">
    <source>
        <dbReference type="EMBL" id="ERN08227.1"/>
    </source>
</evidence>